<gene>
    <name evidence="2" type="ORF">EDD40_1128</name>
</gene>
<comment type="caution">
    <text evidence="2">The sequence shown here is derived from an EMBL/GenBank/DDBJ whole genome shotgun (WGS) entry which is preliminary data.</text>
</comment>
<name>A0A3N1GZZ5_9PSEU</name>
<keyword evidence="3" id="KW-1185">Reference proteome</keyword>
<sequence>MEEFTTARRAFSSGATFTEVATASRRSFPRFADAAPWRGDRTPAAELACHVLWSATVSPAGFVTRPAVLMSKHWMDKVWSWDHCFNALALAPGAPESAWDQLQVVFDHQTEEGALADSITHAEVLHNFVKPPIRLHLDGERLPGAGR</sequence>
<dbReference type="Pfam" id="PF22422">
    <property type="entry name" value="MGH1-like_GH"/>
    <property type="match status" value="1"/>
</dbReference>
<evidence type="ECO:0000259" key="1">
    <source>
        <dbReference type="Pfam" id="PF22422"/>
    </source>
</evidence>
<dbReference type="Proteomes" id="UP000268727">
    <property type="component" value="Unassembled WGS sequence"/>
</dbReference>
<dbReference type="AlphaFoldDB" id="A0A3N1GZZ5"/>
<dbReference type="InterPro" id="IPR008928">
    <property type="entry name" value="6-hairpin_glycosidase_sf"/>
</dbReference>
<accession>A0A3N1GZZ5</accession>
<protein>
    <recommendedName>
        <fullName evidence="1">Mannosylglycerate hydrolase MGH1-like glycoside hydrolase domain-containing protein</fullName>
    </recommendedName>
</protein>
<dbReference type="SUPFAM" id="SSF48208">
    <property type="entry name" value="Six-hairpin glycosidases"/>
    <property type="match status" value="1"/>
</dbReference>
<dbReference type="InterPro" id="IPR012341">
    <property type="entry name" value="6hp_glycosidase-like_sf"/>
</dbReference>
<organism evidence="2 3">
    <name type="scientific">Saccharothrix texasensis</name>
    <dbReference type="NCBI Taxonomy" id="103734"/>
    <lineage>
        <taxon>Bacteria</taxon>
        <taxon>Bacillati</taxon>
        <taxon>Actinomycetota</taxon>
        <taxon>Actinomycetes</taxon>
        <taxon>Pseudonocardiales</taxon>
        <taxon>Pseudonocardiaceae</taxon>
        <taxon>Saccharothrix</taxon>
    </lineage>
</organism>
<dbReference type="GO" id="GO:0005975">
    <property type="term" value="P:carbohydrate metabolic process"/>
    <property type="evidence" value="ECO:0007669"/>
    <property type="project" value="InterPro"/>
</dbReference>
<dbReference type="Gene3D" id="1.50.10.10">
    <property type="match status" value="1"/>
</dbReference>
<evidence type="ECO:0000313" key="2">
    <source>
        <dbReference type="EMBL" id="ROP35871.1"/>
    </source>
</evidence>
<dbReference type="RefSeq" id="WP_211348098.1">
    <property type="nucleotide sequence ID" value="NZ_RJKM01000001.1"/>
</dbReference>
<feature type="domain" description="Mannosylglycerate hydrolase MGH1-like glycoside hydrolase" evidence="1">
    <location>
        <begin position="77"/>
        <end position="124"/>
    </location>
</feature>
<reference evidence="2 3" key="1">
    <citation type="submission" date="2018-11" db="EMBL/GenBank/DDBJ databases">
        <title>Sequencing the genomes of 1000 actinobacteria strains.</title>
        <authorList>
            <person name="Klenk H.-P."/>
        </authorList>
    </citation>
    <scope>NUCLEOTIDE SEQUENCE [LARGE SCALE GENOMIC DNA]</scope>
    <source>
        <strain evidence="2 3">DSM 44231</strain>
    </source>
</reference>
<dbReference type="InterPro" id="IPR054491">
    <property type="entry name" value="MGH1-like_GH"/>
</dbReference>
<evidence type="ECO:0000313" key="3">
    <source>
        <dbReference type="Proteomes" id="UP000268727"/>
    </source>
</evidence>
<dbReference type="EMBL" id="RJKM01000001">
    <property type="protein sequence ID" value="ROP35871.1"/>
    <property type="molecule type" value="Genomic_DNA"/>
</dbReference>
<proteinExistence type="predicted"/>